<accession>A0A0E9TKD4</accession>
<reference evidence="1" key="1">
    <citation type="submission" date="2014-11" db="EMBL/GenBank/DDBJ databases">
        <authorList>
            <person name="Amaro Gonzalez C."/>
        </authorList>
    </citation>
    <scope>NUCLEOTIDE SEQUENCE</scope>
</reference>
<reference evidence="1" key="2">
    <citation type="journal article" date="2015" name="Fish Shellfish Immunol.">
        <title>Early steps in the European eel (Anguilla anguilla)-Vibrio vulnificus interaction in the gills: Role of the RtxA13 toxin.</title>
        <authorList>
            <person name="Callol A."/>
            <person name="Pajuelo D."/>
            <person name="Ebbesson L."/>
            <person name="Teles M."/>
            <person name="MacKenzie S."/>
            <person name="Amaro C."/>
        </authorList>
    </citation>
    <scope>NUCLEOTIDE SEQUENCE</scope>
</reference>
<sequence length="18" mass="1954">MDTKSVVLALSTGFEMKP</sequence>
<name>A0A0E9TKD4_ANGAN</name>
<dbReference type="AlphaFoldDB" id="A0A0E9TKD4"/>
<proteinExistence type="predicted"/>
<organism evidence="1">
    <name type="scientific">Anguilla anguilla</name>
    <name type="common">European freshwater eel</name>
    <name type="synonym">Muraena anguilla</name>
    <dbReference type="NCBI Taxonomy" id="7936"/>
    <lineage>
        <taxon>Eukaryota</taxon>
        <taxon>Metazoa</taxon>
        <taxon>Chordata</taxon>
        <taxon>Craniata</taxon>
        <taxon>Vertebrata</taxon>
        <taxon>Euteleostomi</taxon>
        <taxon>Actinopterygii</taxon>
        <taxon>Neopterygii</taxon>
        <taxon>Teleostei</taxon>
        <taxon>Anguilliformes</taxon>
        <taxon>Anguillidae</taxon>
        <taxon>Anguilla</taxon>
    </lineage>
</organism>
<protein>
    <submittedName>
        <fullName evidence="1">Uncharacterized protein</fullName>
    </submittedName>
</protein>
<evidence type="ECO:0000313" key="1">
    <source>
        <dbReference type="EMBL" id="JAH54056.1"/>
    </source>
</evidence>
<dbReference type="EMBL" id="GBXM01054521">
    <property type="protein sequence ID" value="JAH54056.1"/>
    <property type="molecule type" value="Transcribed_RNA"/>
</dbReference>